<dbReference type="InterPro" id="IPR013328">
    <property type="entry name" value="6PGD_dom2"/>
</dbReference>
<dbReference type="InterPro" id="IPR006168">
    <property type="entry name" value="G3P_DH_NAD-dep"/>
</dbReference>
<feature type="binding site" evidence="13">
    <location>
        <position position="135"/>
    </location>
    <ligand>
        <name>sn-glycerol 3-phosphate</name>
        <dbReference type="ChEBI" id="CHEBI:57597"/>
    </ligand>
</feature>
<evidence type="ECO:0000256" key="5">
    <source>
        <dbReference type="ARBA" id="ARBA00023027"/>
    </source>
</evidence>
<comment type="catalytic activity">
    <reaction evidence="13">
        <text>sn-glycerol 3-phosphate + NAD(+) = dihydroxyacetone phosphate + NADH + H(+)</text>
        <dbReference type="Rhea" id="RHEA:11092"/>
        <dbReference type="ChEBI" id="CHEBI:15378"/>
        <dbReference type="ChEBI" id="CHEBI:57540"/>
        <dbReference type="ChEBI" id="CHEBI:57597"/>
        <dbReference type="ChEBI" id="CHEBI:57642"/>
        <dbReference type="ChEBI" id="CHEBI:57945"/>
        <dbReference type="EC" id="1.1.1.94"/>
    </reaction>
</comment>
<dbReference type="GO" id="GO:0047952">
    <property type="term" value="F:glycerol-3-phosphate dehydrogenase [NAD(P)+] activity"/>
    <property type="evidence" value="ECO:0007669"/>
    <property type="project" value="UniProtKB-UniRule"/>
</dbReference>
<evidence type="ECO:0000256" key="11">
    <source>
        <dbReference type="ARBA" id="ARBA00069372"/>
    </source>
</evidence>
<feature type="binding site" evidence="13">
    <location>
        <position position="137"/>
    </location>
    <ligand>
        <name>NADPH</name>
        <dbReference type="ChEBI" id="CHEBI:57783"/>
    </ligand>
</feature>
<dbReference type="GO" id="GO:0046168">
    <property type="term" value="P:glycerol-3-phosphate catabolic process"/>
    <property type="evidence" value="ECO:0007669"/>
    <property type="project" value="InterPro"/>
</dbReference>
<protein>
    <recommendedName>
        <fullName evidence="11 13">Glycerol-3-phosphate dehydrogenase [NAD(P)+]</fullName>
        <ecNumber evidence="10 13">1.1.1.94</ecNumber>
    </recommendedName>
    <alternativeName>
        <fullName evidence="13">NAD(P)(+)-dependent glycerol-3-phosphate dehydrogenase</fullName>
    </alternativeName>
    <alternativeName>
        <fullName evidence="12 13">NAD(P)H-dependent dihydroxyacetone-phosphate reductase</fullName>
    </alternativeName>
</protein>
<comment type="pathway">
    <text evidence="13">Membrane lipid metabolism; glycerophospholipid metabolism.</text>
</comment>
<dbReference type="PROSITE" id="PS00957">
    <property type="entry name" value="NAD_G3PDH"/>
    <property type="match status" value="1"/>
</dbReference>
<evidence type="ECO:0000313" key="20">
    <source>
        <dbReference type="EMBL" id="HIT59232.1"/>
    </source>
</evidence>
<accession>A0A9D1GUP7</accession>
<dbReference type="InterPro" id="IPR011128">
    <property type="entry name" value="G3P_DH_NAD-dep_N"/>
</dbReference>
<keyword evidence="5 13" id="KW-0520">NAD</keyword>
<dbReference type="AlphaFoldDB" id="A0A9D1GUP7"/>
<dbReference type="PRINTS" id="PR00077">
    <property type="entry name" value="GPDHDRGNASE"/>
</dbReference>
<keyword evidence="6 13" id="KW-0443">Lipid metabolism</keyword>
<comment type="caution">
    <text evidence="20">The sequence shown here is derived from an EMBL/GenBank/DDBJ whole genome shotgun (WGS) entry which is preliminary data.</text>
</comment>
<dbReference type="Proteomes" id="UP000824136">
    <property type="component" value="Unassembled WGS sequence"/>
</dbReference>
<evidence type="ECO:0000256" key="2">
    <source>
        <dbReference type="ARBA" id="ARBA00022516"/>
    </source>
</evidence>
<dbReference type="Pfam" id="PF01210">
    <property type="entry name" value="NAD_Gly3P_dh_N"/>
    <property type="match status" value="1"/>
</dbReference>
<keyword evidence="13" id="KW-0547">Nucleotide-binding</keyword>
<feature type="binding site" evidence="13">
    <location>
        <position position="12"/>
    </location>
    <ligand>
        <name>NADPH</name>
        <dbReference type="ChEBI" id="CHEBI:57783"/>
    </ligand>
</feature>
<evidence type="ECO:0000259" key="19">
    <source>
        <dbReference type="Pfam" id="PF07479"/>
    </source>
</evidence>
<keyword evidence="2 13" id="KW-0444">Lipid biosynthesis</keyword>
<organism evidence="20 21">
    <name type="scientific">Candidatus Faeciplasma pullistercoris</name>
    <dbReference type="NCBI Taxonomy" id="2840800"/>
    <lineage>
        <taxon>Bacteria</taxon>
        <taxon>Bacillati</taxon>
        <taxon>Bacillota</taxon>
        <taxon>Clostridia</taxon>
        <taxon>Eubacteriales</taxon>
        <taxon>Oscillospiraceae</taxon>
        <taxon>Oscillospiraceae incertae sedis</taxon>
        <taxon>Candidatus Faeciplasma</taxon>
    </lineage>
</organism>
<feature type="binding site" evidence="13">
    <location>
        <position position="188"/>
    </location>
    <ligand>
        <name>sn-glycerol 3-phosphate</name>
        <dbReference type="ChEBI" id="CHEBI:57597"/>
    </ligand>
</feature>
<evidence type="ECO:0000256" key="15">
    <source>
        <dbReference type="PIRSR" id="PIRSR000114-2"/>
    </source>
</evidence>
<dbReference type="PANTHER" id="PTHR11728:SF1">
    <property type="entry name" value="GLYCEROL-3-PHOSPHATE DEHYDROGENASE [NAD(+)] 2, CHLOROPLASTIC"/>
    <property type="match status" value="1"/>
</dbReference>
<dbReference type="InterPro" id="IPR008927">
    <property type="entry name" value="6-PGluconate_DH-like_C_sf"/>
</dbReference>
<comment type="subcellular location">
    <subcellularLocation>
        <location evidence="13">Cytoplasm</location>
    </subcellularLocation>
</comment>
<feature type="binding site" evidence="13">
    <location>
        <position position="252"/>
    </location>
    <ligand>
        <name>sn-glycerol 3-phosphate</name>
        <dbReference type="ChEBI" id="CHEBI:57597"/>
    </ligand>
</feature>
<feature type="binding site" evidence="13">
    <location>
        <position position="133"/>
    </location>
    <ligand>
        <name>sn-glycerol 3-phosphate</name>
        <dbReference type="ChEBI" id="CHEBI:57597"/>
    </ligand>
</feature>
<feature type="binding site" evidence="16">
    <location>
        <position position="252"/>
    </location>
    <ligand>
        <name>NAD(+)</name>
        <dbReference type="ChEBI" id="CHEBI:57540"/>
    </ligand>
</feature>
<feature type="binding site" evidence="15">
    <location>
        <position position="105"/>
    </location>
    <ligand>
        <name>substrate</name>
    </ligand>
</feature>
<dbReference type="HAMAP" id="MF_00394">
    <property type="entry name" value="NAD_Glyc3P_dehydrog"/>
    <property type="match status" value="1"/>
</dbReference>
<dbReference type="EC" id="1.1.1.94" evidence="10 13"/>
<dbReference type="InterPro" id="IPR006109">
    <property type="entry name" value="G3P_DH_NAD-dep_C"/>
</dbReference>
<comment type="function">
    <text evidence="13">Catalyzes the reduction of the glycolytic intermediate dihydroxyacetone phosphate (DHAP) to sn-glycerol 3-phosphate (G3P), the key precursor for phospholipid synthesis.</text>
</comment>
<keyword evidence="4 13" id="KW-0560">Oxidoreductase</keyword>
<feature type="binding site" evidence="13">
    <location>
        <position position="253"/>
    </location>
    <ligand>
        <name>sn-glycerol 3-phosphate</name>
        <dbReference type="ChEBI" id="CHEBI:57597"/>
    </ligand>
</feature>
<feature type="binding site" evidence="16">
    <location>
        <begin position="8"/>
        <end position="13"/>
    </location>
    <ligand>
        <name>NAD(+)</name>
        <dbReference type="ChEBI" id="CHEBI:57540"/>
    </ligand>
</feature>
<feature type="domain" description="Glycerol-3-phosphate dehydrogenase NAD-dependent N-terminal" evidence="18">
    <location>
        <begin position="3"/>
        <end position="157"/>
    </location>
</feature>
<gene>
    <name evidence="13" type="primary">gpsA</name>
    <name evidence="20" type="ORF">IAC39_05945</name>
</gene>
<evidence type="ECO:0000256" key="9">
    <source>
        <dbReference type="ARBA" id="ARBA00052716"/>
    </source>
</evidence>
<feature type="domain" description="Glycerol-3-phosphate dehydrogenase NAD-dependent C-terminal" evidence="19">
    <location>
        <begin position="177"/>
        <end position="316"/>
    </location>
</feature>
<keyword evidence="8 13" id="KW-1208">Phospholipid metabolism</keyword>
<dbReference type="GO" id="GO:0051287">
    <property type="term" value="F:NAD binding"/>
    <property type="evidence" value="ECO:0007669"/>
    <property type="project" value="InterPro"/>
</dbReference>
<feature type="binding site" evidence="13">
    <location>
        <position position="252"/>
    </location>
    <ligand>
        <name>NADPH</name>
        <dbReference type="ChEBI" id="CHEBI:57783"/>
    </ligand>
</feature>
<evidence type="ECO:0000256" key="7">
    <source>
        <dbReference type="ARBA" id="ARBA00023209"/>
    </source>
</evidence>
<evidence type="ECO:0000313" key="21">
    <source>
        <dbReference type="Proteomes" id="UP000824136"/>
    </source>
</evidence>
<evidence type="ECO:0000256" key="12">
    <source>
        <dbReference type="ARBA" id="ARBA00080511"/>
    </source>
</evidence>
<evidence type="ECO:0000256" key="17">
    <source>
        <dbReference type="RuleBase" id="RU000437"/>
    </source>
</evidence>
<dbReference type="NCBIfam" id="NF000942">
    <property type="entry name" value="PRK00094.1-4"/>
    <property type="match status" value="1"/>
</dbReference>
<feature type="binding site" evidence="15">
    <location>
        <begin position="252"/>
        <end position="253"/>
    </location>
    <ligand>
        <name>substrate</name>
    </ligand>
</feature>
<dbReference type="Pfam" id="PF07479">
    <property type="entry name" value="NAD_Gly3P_dh_C"/>
    <property type="match status" value="1"/>
</dbReference>
<dbReference type="Gene3D" id="1.10.1040.10">
    <property type="entry name" value="N-(1-d-carboxylethyl)-l-norvaline Dehydrogenase, domain 2"/>
    <property type="match status" value="1"/>
</dbReference>
<evidence type="ECO:0000256" key="1">
    <source>
        <dbReference type="ARBA" id="ARBA00011009"/>
    </source>
</evidence>
<dbReference type="GO" id="GO:0046167">
    <property type="term" value="P:glycerol-3-phosphate biosynthetic process"/>
    <property type="evidence" value="ECO:0007669"/>
    <property type="project" value="UniProtKB-UniRule"/>
</dbReference>
<evidence type="ECO:0000256" key="16">
    <source>
        <dbReference type="PIRSR" id="PIRSR000114-3"/>
    </source>
</evidence>
<feature type="binding site" evidence="13">
    <location>
        <position position="251"/>
    </location>
    <ligand>
        <name>sn-glycerol 3-phosphate</name>
        <dbReference type="ChEBI" id="CHEBI:57597"/>
    </ligand>
</feature>
<keyword evidence="7 13" id="KW-0594">Phospholipid biosynthesis</keyword>
<dbReference type="GO" id="GO:0006650">
    <property type="term" value="P:glycerophospholipid metabolic process"/>
    <property type="evidence" value="ECO:0007669"/>
    <property type="project" value="UniProtKB-UniRule"/>
</dbReference>
<dbReference type="GO" id="GO:0005975">
    <property type="term" value="P:carbohydrate metabolic process"/>
    <property type="evidence" value="ECO:0007669"/>
    <property type="project" value="InterPro"/>
</dbReference>
<dbReference type="InterPro" id="IPR036291">
    <property type="entry name" value="NAD(P)-bd_dom_sf"/>
</dbReference>
<dbReference type="GO" id="GO:0005829">
    <property type="term" value="C:cytosol"/>
    <property type="evidence" value="ECO:0007669"/>
    <property type="project" value="TreeGrafter"/>
</dbReference>
<feature type="binding site" evidence="16">
    <location>
        <position position="82"/>
    </location>
    <ligand>
        <name>NAD(+)</name>
        <dbReference type="ChEBI" id="CHEBI:57540"/>
    </ligand>
</feature>
<evidence type="ECO:0000256" key="14">
    <source>
        <dbReference type="PIRSR" id="PIRSR000114-1"/>
    </source>
</evidence>
<dbReference type="SUPFAM" id="SSF48179">
    <property type="entry name" value="6-phosphogluconate dehydrogenase C-terminal domain-like"/>
    <property type="match status" value="1"/>
</dbReference>
<evidence type="ECO:0000259" key="18">
    <source>
        <dbReference type="Pfam" id="PF01210"/>
    </source>
</evidence>
<reference evidence="20" key="1">
    <citation type="submission" date="2020-10" db="EMBL/GenBank/DDBJ databases">
        <authorList>
            <person name="Gilroy R."/>
        </authorList>
    </citation>
    <scope>NUCLEOTIDE SEQUENCE</scope>
    <source>
        <strain evidence="20">CHK33-4379</strain>
    </source>
</reference>
<dbReference type="FunFam" id="1.10.1040.10:FF:000001">
    <property type="entry name" value="Glycerol-3-phosphate dehydrogenase [NAD(P)+]"/>
    <property type="match status" value="1"/>
</dbReference>
<dbReference type="EMBL" id="DVLL01000021">
    <property type="protein sequence ID" value="HIT59232.1"/>
    <property type="molecule type" value="Genomic_DNA"/>
</dbReference>
<evidence type="ECO:0000256" key="13">
    <source>
        <dbReference type="HAMAP-Rule" id="MF_00394"/>
    </source>
</evidence>
<feature type="active site" description="Proton acceptor" evidence="13 14">
    <location>
        <position position="188"/>
    </location>
</feature>
<dbReference type="FunFam" id="3.40.50.720:FF:000019">
    <property type="entry name" value="Glycerol-3-phosphate dehydrogenase [NAD(P)+]"/>
    <property type="match status" value="1"/>
</dbReference>
<feature type="binding site" evidence="13">
    <location>
        <position position="241"/>
    </location>
    <ligand>
        <name>sn-glycerol 3-phosphate</name>
        <dbReference type="ChEBI" id="CHEBI:57597"/>
    </ligand>
</feature>
<evidence type="ECO:0000256" key="10">
    <source>
        <dbReference type="ARBA" id="ARBA00066687"/>
    </source>
</evidence>
<dbReference type="GO" id="GO:0008654">
    <property type="term" value="P:phospholipid biosynthetic process"/>
    <property type="evidence" value="ECO:0007669"/>
    <property type="project" value="UniProtKB-KW"/>
</dbReference>
<dbReference type="PANTHER" id="PTHR11728">
    <property type="entry name" value="GLYCEROL-3-PHOSPHATE DEHYDROGENASE"/>
    <property type="match status" value="1"/>
</dbReference>
<comment type="catalytic activity">
    <reaction evidence="9">
        <text>sn-glycerol 3-phosphate + NADP(+) = dihydroxyacetone phosphate + NADPH + H(+)</text>
        <dbReference type="Rhea" id="RHEA:11096"/>
        <dbReference type="ChEBI" id="CHEBI:15378"/>
        <dbReference type="ChEBI" id="CHEBI:57597"/>
        <dbReference type="ChEBI" id="CHEBI:57642"/>
        <dbReference type="ChEBI" id="CHEBI:57783"/>
        <dbReference type="ChEBI" id="CHEBI:58349"/>
        <dbReference type="EC" id="1.1.1.94"/>
    </reaction>
    <physiologicalReaction direction="right-to-left" evidence="9">
        <dbReference type="Rhea" id="RHEA:11098"/>
    </physiologicalReaction>
</comment>
<feature type="binding site" evidence="13">
    <location>
        <position position="277"/>
    </location>
    <ligand>
        <name>NADPH</name>
        <dbReference type="ChEBI" id="CHEBI:57783"/>
    </ligand>
</feature>
<reference evidence="20" key="2">
    <citation type="journal article" date="2021" name="PeerJ">
        <title>Extensive microbial diversity within the chicken gut microbiome revealed by metagenomics and culture.</title>
        <authorList>
            <person name="Gilroy R."/>
            <person name="Ravi A."/>
            <person name="Getino M."/>
            <person name="Pursley I."/>
            <person name="Horton D.L."/>
            <person name="Alikhan N.F."/>
            <person name="Baker D."/>
            <person name="Gharbi K."/>
            <person name="Hall N."/>
            <person name="Watson M."/>
            <person name="Adriaenssens E.M."/>
            <person name="Foster-Nyarko E."/>
            <person name="Jarju S."/>
            <person name="Secka A."/>
            <person name="Antonio M."/>
            <person name="Oren A."/>
            <person name="Chaudhuri R.R."/>
            <person name="La Ragione R."/>
            <person name="Hildebrand F."/>
            <person name="Pallen M.J."/>
        </authorList>
    </citation>
    <scope>NUCLEOTIDE SEQUENCE</scope>
    <source>
        <strain evidence="20">CHK33-4379</strain>
    </source>
</reference>
<comment type="similarity">
    <text evidence="1 13 17">Belongs to the NAD-dependent glycerol-3-phosphate dehydrogenase family.</text>
</comment>
<dbReference type="PROSITE" id="PS51257">
    <property type="entry name" value="PROKAR_LIPOPROTEIN"/>
    <property type="match status" value="1"/>
</dbReference>
<feature type="binding site" evidence="16">
    <location>
        <position position="137"/>
    </location>
    <ligand>
        <name>NAD(+)</name>
        <dbReference type="ChEBI" id="CHEBI:57540"/>
    </ligand>
</feature>
<name>A0A9D1GUP7_9FIRM</name>
<sequence length="327" mass="34425">MLKIAILGSGGWGLALACTCSRLGHDVTVWSAFKDELDSIRRTGELRSKLPGVYIPESIHLTEDISCASDKDIVLVGIPSKFVRSVCLQAKPYVSSDTIVVSTAKGLEDGSLKRMSEILSEVFVGNTVAVLTGPSHAEEVGRGMPTAVVVASENVEAAKLIQSAFSDDVLRLYVNTDVIGCEIGGAVKNVIALCSGVIDGLGLGDNTRAALITRGLSEITALGVAMGGRKDTFSGLAGLGDLIVTCTSLHSRNFRAGKLIGQGTNPEEAVRIVGTVEGYACAAATLELAKKYGVSMPITEQINKILFEGAKPKDVVTELMQRPFRAE</sequence>
<evidence type="ECO:0000256" key="4">
    <source>
        <dbReference type="ARBA" id="ARBA00023002"/>
    </source>
</evidence>
<keyword evidence="13" id="KW-0963">Cytoplasm</keyword>
<feature type="binding site" evidence="13">
    <location>
        <position position="105"/>
    </location>
    <ligand>
        <name>NADPH</name>
        <dbReference type="ChEBI" id="CHEBI:57783"/>
    </ligand>
</feature>
<keyword evidence="3 13" id="KW-0521">NADP</keyword>
<evidence type="ECO:0000256" key="6">
    <source>
        <dbReference type="ARBA" id="ARBA00023098"/>
    </source>
</evidence>
<evidence type="ECO:0000256" key="3">
    <source>
        <dbReference type="ARBA" id="ARBA00022857"/>
    </source>
</evidence>
<dbReference type="NCBIfam" id="NF000940">
    <property type="entry name" value="PRK00094.1-2"/>
    <property type="match status" value="1"/>
</dbReference>
<evidence type="ECO:0000256" key="8">
    <source>
        <dbReference type="ARBA" id="ARBA00023264"/>
    </source>
</evidence>
<dbReference type="PIRSF" id="PIRSF000114">
    <property type="entry name" value="Glycerol-3-P_dh"/>
    <property type="match status" value="1"/>
</dbReference>
<comment type="caution">
    <text evidence="13">Lacks conserved residue(s) required for the propagation of feature annotation.</text>
</comment>
<proteinExistence type="inferred from homology"/>
<dbReference type="Gene3D" id="3.40.50.720">
    <property type="entry name" value="NAD(P)-binding Rossmann-like Domain"/>
    <property type="match status" value="1"/>
</dbReference>
<feature type="binding site" evidence="13">
    <location>
        <position position="105"/>
    </location>
    <ligand>
        <name>sn-glycerol 3-phosphate</name>
        <dbReference type="ChEBI" id="CHEBI:57597"/>
    </ligand>
</feature>
<dbReference type="SUPFAM" id="SSF51735">
    <property type="entry name" value="NAD(P)-binding Rossmann-fold domains"/>
    <property type="match status" value="1"/>
</dbReference>